<name>B0D018_LACBS</name>
<evidence type="ECO:0000313" key="2">
    <source>
        <dbReference type="EMBL" id="EDR11750.1"/>
    </source>
</evidence>
<evidence type="ECO:0000313" key="3">
    <source>
        <dbReference type="Proteomes" id="UP000001194"/>
    </source>
</evidence>
<protein>
    <submittedName>
        <fullName evidence="2">Predicted protein</fullName>
    </submittedName>
</protein>
<keyword evidence="3" id="KW-1185">Reference proteome</keyword>
<proteinExistence type="predicted"/>
<dbReference type="GeneID" id="6073188"/>
<feature type="chain" id="PRO_5002747042" evidence="1">
    <location>
        <begin position="26"/>
        <end position="63"/>
    </location>
</feature>
<organism evidence="3">
    <name type="scientific">Laccaria bicolor (strain S238N-H82 / ATCC MYA-4686)</name>
    <name type="common">Bicoloured deceiver</name>
    <name type="synonym">Laccaria laccata var. bicolor</name>
    <dbReference type="NCBI Taxonomy" id="486041"/>
    <lineage>
        <taxon>Eukaryota</taxon>
        <taxon>Fungi</taxon>
        <taxon>Dikarya</taxon>
        <taxon>Basidiomycota</taxon>
        <taxon>Agaricomycotina</taxon>
        <taxon>Agaricomycetes</taxon>
        <taxon>Agaricomycetidae</taxon>
        <taxon>Agaricales</taxon>
        <taxon>Agaricineae</taxon>
        <taxon>Hydnangiaceae</taxon>
        <taxon>Laccaria</taxon>
    </lineage>
</organism>
<dbReference type="EMBL" id="DS547095">
    <property type="protein sequence ID" value="EDR11750.1"/>
    <property type="molecule type" value="Genomic_DNA"/>
</dbReference>
<gene>
    <name evidence="2" type="ORF">LACBIDRAFT_313440</name>
</gene>
<dbReference type="KEGG" id="lbc:LACBIDRAFT_313440"/>
<dbReference type="RefSeq" id="XP_001877647.1">
    <property type="nucleotide sequence ID" value="XM_001877612.1"/>
</dbReference>
<dbReference type="OrthoDB" id="3019217at2759"/>
<dbReference type="InParanoid" id="B0D018"/>
<dbReference type="Proteomes" id="UP000001194">
    <property type="component" value="Unassembled WGS sequence"/>
</dbReference>
<feature type="signal peptide" evidence="1">
    <location>
        <begin position="1"/>
        <end position="25"/>
    </location>
</feature>
<keyword evidence="1" id="KW-0732">Signal</keyword>
<reference evidence="2 3" key="1">
    <citation type="journal article" date="2008" name="Nature">
        <title>The genome of Laccaria bicolor provides insights into mycorrhizal symbiosis.</title>
        <authorList>
            <person name="Martin F."/>
            <person name="Aerts A."/>
            <person name="Ahren D."/>
            <person name="Brun A."/>
            <person name="Danchin E.G.J."/>
            <person name="Duchaussoy F."/>
            <person name="Gibon J."/>
            <person name="Kohler A."/>
            <person name="Lindquist E."/>
            <person name="Pereda V."/>
            <person name="Salamov A."/>
            <person name="Shapiro H.J."/>
            <person name="Wuyts J."/>
            <person name="Blaudez D."/>
            <person name="Buee M."/>
            <person name="Brokstein P."/>
            <person name="Canbaeck B."/>
            <person name="Cohen D."/>
            <person name="Courty P.E."/>
            <person name="Coutinho P.M."/>
            <person name="Delaruelle C."/>
            <person name="Detter J.C."/>
            <person name="Deveau A."/>
            <person name="DiFazio S."/>
            <person name="Duplessis S."/>
            <person name="Fraissinet-Tachet L."/>
            <person name="Lucic E."/>
            <person name="Frey-Klett P."/>
            <person name="Fourrey C."/>
            <person name="Feussner I."/>
            <person name="Gay G."/>
            <person name="Grimwood J."/>
            <person name="Hoegger P.J."/>
            <person name="Jain P."/>
            <person name="Kilaru S."/>
            <person name="Labbe J."/>
            <person name="Lin Y.C."/>
            <person name="Legue V."/>
            <person name="Le Tacon F."/>
            <person name="Marmeisse R."/>
            <person name="Melayah D."/>
            <person name="Montanini B."/>
            <person name="Muratet M."/>
            <person name="Nehls U."/>
            <person name="Niculita-Hirzel H."/>
            <person name="Oudot-Le Secq M.P."/>
            <person name="Peter M."/>
            <person name="Quesneville H."/>
            <person name="Rajashekar B."/>
            <person name="Reich M."/>
            <person name="Rouhier N."/>
            <person name="Schmutz J."/>
            <person name="Yin T."/>
            <person name="Chalot M."/>
            <person name="Henrissat B."/>
            <person name="Kuees U."/>
            <person name="Lucas S."/>
            <person name="Van de Peer Y."/>
            <person name="Podila G.K."/>
            <person name="Polle A."/>
            <person name="Pukkila P.J."/>
            <person name="Richardson P.M."/>
            <person name="Rouze P."/>
            <person name="Sanders I.R."/>
            <person name="Stajich J.E."/>
            <person name="Tunlid A."/>
            <person name="Tuskan G."/>
            <person name="Grigoriev I.V."/>
        </authorList>
    </citation>
    <scope>NUCLEOTIDE SEQUENCE [LARGE SCALE GENOMIC DNA]</scope>
    <source>
        <strain evidence="3">S238N-H82 / ATCC MYA-4686</strain>
    </source>
</reference>
<sequence>MGVASLWKLVDAAAKLWSLLQFAVAEGFDTNRHGTHTIVVGINASIWLNEAQFTHTKGGCWYQ</sequence>
<evidence type="ECO:0000256" key="1">
    <source>
        <dbReference type="SAM" id="SignalP"/>
    </source>
</evidence>
<dbReference type="AlphaFoldDB" id="B0D018"/>
<dbReference type="HOGENOM" id="CLU_2886191_0_0_1"/>
<accession>B0D018</accession>